<evidence type="ECO:0008006" key="4">
    <source>
        <dbReference type="Google" id="ProtNLM"/>
    </source>
</evidence>
<dbReference type="EMBL" id="JANPWB010000015">
    <property type="protein sequence ID" value="KAJ1094426.1"/>
    <property type="molecule type" value="Genomic_DNA"/>
</dbReference>
<organism evidence="2 3">
    <name type="scientific">Pleurodeles waltl</name>
    <name type="common">Iberian ribbed newt</name>
    <dbReference type="NCBI Taxonomy" id="8319"/>
    <lineage>
        <taxon>Eukaryota</taxon>
        <taxon>Metazoa</taxon>
        <taxon>Chordata</taxon>
        <taxon>Craniata</taxon>
        <taxon>Vertebrata</taxon>
        <taxon>Euteleostomi</taxon>
        <taxon>Amphibia</taxon>
        <taxon>Batrachia</taxon>
        <taxon>Caudata</taxon>
        <taxon>Salamandroidea</taxon>
        <taxon>Salamandridae</taxon>
        <taxon>Pleurodelinae</taxon>
        <taxon>Pleurodeles</taxon>
    </lineage>
</organism>
<dbReference type="Proteomes" id="UP001066276">
    <property type="component" value="Chromosome 11"/>
</dbReference>
<dbReference type="AlphaFoldDB" id="A0AAV7LSA3"/>
<keyword evidence="1" id="KW-1133">Transmembrane helix</keyword>
<feature type="transmembrane region" description="Helical" evidence="1">
    <location>
        <begin position="65"/>
        <end position="84"/>
    </location>
</feature>
<evidence type="ECO:0000313" key="3">
    <source>
        <dbReference type="Proteomes" id="UP001066276"/>
    </source>
</evidence>
<proteinExistence type="predicted"/>
<comment type="caution">
    <text evidence="2">The sequence shown here is derived from an EMBL/GenBank/DDBJ whole genome shotgun (WGS) entry which is preliminary data.</text>
</comment>
<protein>
    <recommendedName>
        <fullName evidence="4">NADH dehydrogenase subunit 6</fullName>
    </recommendedName>
</protein>
<sequence length="220" mass="22345">MVVALGSLMVTLMVITEMAALVVGMVTLGSVVEALGSLMVALMVITEMAALVVGMVTLGSVVEALGSLMVALMVITEMEVLVVWDGYSGVSGGGPGVIDDGPDGHHRDGSTCGWDGYSGVSVGGPGGSLMVALMVITEMAALVVWDGYSGVSGGGPGVIDGDPDGHHRDGSTCGLEWLLWAQCWWPWGSLMVALMAITEMAALVVWDGYSGFNGGGPGGH</sequence>
<accession>A0AAV7LSA3</accession>
<feature type="transmembrane region" description="Helical" evidence="1">
    <location>
        <begin position="34"/>
        <end position="58"/>
    </location>
</feature>
<gene>
    <name evidence="2" type="ORF">NDU88_007501</name>
</gene>
<reference evidence="2" key="1">
    <citation type="journal article" date="2022" name="bioRxiv">
        <title>Sequencing and chromosome-scale assembly of the giantPleurodeles waltlgenome.</title>
        <authorList>
            <person name="Brown T."/>
            <person name="Elewa A."/>
            <person name="Iarovenko S."/>
            <person name="Subramanian E."/>
            <person name="Araus A.J."/>
            <person name="Petzold A."/>
            <person name="Susuki M."/>
            <person name="Suzuki K.-i.T."/>
            <person name="Hayashi T."/>
            <person name="Toyoda A."/>
            <person name="Oliveira C."/>
            <person name="Osipova E."/>
            <person name="Leigh N.D."/>
            <person name="Simon A."/>
            <person name="Yun M.H."/>
        </authorList>
    </citation>
    <scope>NUCLEOTIDE SEQUENCE</scope>
    <source>
        <strain evidence="2">20211129_DDA</strain>
        <tissue evidence="2">Liver</tissue>
    </source>
</reference>
<name>A0AAV7LSA3_PLEWA</name>
<keyword evidence="3" id="KW-1185">Reference proteome</keyword>
<keyword evidence="1" id="KW-0472">Membrane</keyword>
<evidence type="ECO:0000256" key="1">
    <source>
        <dbReference type="SAM" id="Phobius"/>
    </source>
</evidence>
<evidence type="ECO:0000313" key="2">
    <source>
        <dbReference type="EMBL" id="KAJ1094426.1"/>
    </source>
</evidence>
<feature type="transmembrane region" description="Helical" evidence="1">
    <location>
        <begin position="184"/>
        <end position="206"/>
    </location>
</feature>
<keyword evidence="1" id="KW-0812">Transmembrane</keyword>